<gene>
    <name evidence="1" type="ORF">DHETER_LOCUS2434</name>
</gene>
<sequence length="82" mass="9709">EFLMMHQIHWLECFKIHLKTSLDRYNAQDMYRELLKCAEDGEISSEEVPKLATIQNWITKTTFEHQEQAVLKVMNENALNLA</sequence>
<protein>
    <submittedName>
        <fullName evidence="1">14871_t:CDS:1</fullName>
    </submittedName>
</protein>
<reference evidence="1" key="1">
    <citation type="submission" date="2021-06" db="EMBL/GenBank/DDBJ databases">
        <authorList>
            <person name="Kallberg Y."/>
            <person name="Tangrot J."/>
            <person name="Rosling A."/>
        </authorList>
    </citation>
    <scope>NUCLEOTIDE SEQUENCE</scope>
    <source>
        <strain evidence="1">IL203A</strain>
    </source>
</reference>
<feature type="non-terminal residue" evidence="1">
    <location>
        <position position="1"/>
    </location>
</feature>
<proteinExistence type="predicted"/>
<name>A0ACA9KSQ6_9GLOM</name>
<dbReference type="Proteomes" id="UP000789702">
    <property type="component" value="Unassembled WGS sequence"/>
</dbReference>
<comment type="caution">
    <text evidence="1">The sequence shown here is derived from an EMBL/GenBank/DDBJ whole genome shotgun (WGS) entry which is preliminary data.</text>
</comment>
<evidence type="ECO:0000313" key="2">
    <source>
        <dbReference type="Proteomes" id="UP000789702"/>
    </source>
</evidence>
<organism evidence="1 2">
    <name type="scientific">Dentiscutata heterogama</name>
    <dbReference type="NCBI Taxonomy" id="1316150"/>
    <lineage>
        <taxon>Eukaryota</taxon>
        <taxon>Fungi</taxon>
        <taxon>Fungi incertae sedis</taxon>
        <taxon>Mucoromycota</taxon>
        <taxon>Glomeromycotina</taxon>
        <taxon>Glomeromycetes</taxon>
        <taxon>Diversisporales</taxon>
        <taxon>Gigasporaceae</taxon>
        <taxon>Dentiscutata</taxon>
    </lineage>
</organism>
<dbReference type="EMBL" id="CAJVPU010001782">
    <property type="protein sequence ID" value="CAG8488196.1"/>
    <property type="molecule type" value="Genomic_DNA"/>
</dbReference>
<accession>A0ACA9KSQ6</accession>
<keyword evidence="2" id="KW-1185">Reference proteome</keyword>
<evidence type="ECO:0000313" key="1">
    <source>
        <dbReference type="EMBL" id="CAG8488196.1"/>
    </source>
</evidence>